<sequence length="153" mass="17249">MKKRNTLDIKNSSSPIIDQISIYCKSNKTLLIRLELASSGENGNDTAMADEGFDLCEYMRSEFAMQRLLLILRQSQNYCTDNECFSISRLPGPRDTSSSSNFFMTTLLIIGFAVLMYVLRPNSLRQLTNNTAKDRDNERDSNGDPPVPPPTVQ</sequence>
<keyword evidence="4" id="KW-1185">Reference proteome</keyword>
<evidence type="ECO:0000256" key="1">
    <source>
        <dbReference type="ARBA" id="ARBA00017902"/>
    </source>
</evidence>
<dbReference type="GeneID" id="100647414"/>
<dbReference type="Proteomes" id="UP000835206">
    <property type="component" value="Chromosome 3"/>
</dbReference>
<dbReference type="InterPro" id="IPR020309">
    <property type="entry name" value="Smim-14"/>
</dbReference>
<keyword evidence="3" id="KW-0812">Transmembrane</keyword>
<reference evidence="5" key="1">
    <citation type="submission" date="2025-08" db="UniProtKB">
        <authorList>
            <consortium name="RefSeq"/>
        </authorList>
    </citation>
    <scope>IDENTIFICATION</scope>
</reference>
<gene>
    <name evidence="5" type="primary">LOC100647414</name>
</gene>
<dbReference type="AlphaFoldDB" id="A0A9B7D153"/>
<evidence type="ECO:0000313" key="4">
    <source>
        <dbReference type="Proteomes" id="UP000835206"/>
    </source>
</evidence>
<evidence type="ECO:0000313" key="5">
    <source>
        <dbReference type="RefSeq" id="XP_020724179.2"/>
    </source>
</evidence>
<keyword evidence="3" id="KW-1133">Transmembrane helix</keyword>
<dbReference type="KEGG" id="bter:100647414"/>
<protein>
    <recommendedName>
        <fullName evidence="1">Small integral membrane protein 14</fullName>
    </recommendedName>
</protein>
<evidence type="ECO:0000256" key="3">
    <source>
        <dbReference type="SAM" id="Phobius"/>
    </source>
</evidence>
<dbReference type="PANTHER" id="PTHR31019">
    <property type="entry name" value="SMALL INTEGRAL MEMBRANE PROTEIN 14"/>
    <property type="match status" value="1"/>
</dbReference>
<name>A0A9B7D153_BOMTE</name>
<accession>A0A9B7D153</accession>
<dbReference type="OrthoDB" id="10054061at2759"/>
<proteinExistence type="predicted"/>
<feature type="compositionally biased region" description="Basic and acidic residues" evidence="2">
    <location>
        <begin position="132"/>
        <end position="142"/>
    </location>
</feature>
<feature type="region of interest" description="Disordered" evidence="2">
    <location>
        <begin position="129"/>
        <end position="153"/>
    </location>
</feature>
<dbReference type="PANTHER" id="PTHR31019:SF1">
    <property type="entry name" value="SMALL INTEGRAL MEMBRANE PROTEIN 14"/>
    <property type="match status" value="1"/>
</dbReference>
<dbReference type="RefSeq" id="XP_020724179.2">
    <property type="nucleotide sequence ID" value="XM_020868520.2"/>
</dbReference>
<evidence type="ECO:0000256" key="2">
    <source>
        <dbReference type="SAM" id="MobiDB-lite"/>
    </source>
</evidence>
<organism evidence="4 5">
    <name type="scientific">Bombus terrestris</name>
    <name type="common">Buff-tailed bumblebee</name>
    <name type="synonym">Apis terrestris</name>
    <dbReference type="NCBI Taxonomy" id="30195"/>
    <lineage>
        <taxon>Eukaryota</taxon>
        <taxon>Metazoa</taxon>
        <taxon>Ecdysozoa</taxon>
        <taxon>Arthropoda</taxon>
        <taxon>Hexapoda</taxon>
        <taxon>Insecta</taxon>
        <taxon>Pterygota</taxon>
        <taxon>Neoptera</taxon>
        <taxon>Endopterygota</taxon>
        <taxon>Hymenoptera</taxon>
        <taxon>Apocrita</taxon>
        <taxon>Aculeata</taxon>
        <taxon>Apoidea</taxon>
        <taxon>Anthophila</taxon>
        <taxon>Apidae</taxon>
        <taxon>Bombus</taxon>
        <taxon>Bombus</taxon>
    </lineage>
</organism>
<dbReference type="Pfam" id="PF11027">
    <property type="entry name" value="DUF2615"/>
    <property type="match status" value="1"/>
</dbReference>
<feature type="transmembrane region" description="Helical" evidence="3">
    <location>
        <begin position="102"/>
        <end position="119"/>
    </location>
</feature>
<keyword evidence="3" id="KW-0472">Membrane</keyword>
<dbReference type="GO" id="GO:0005783">
    <property type="term" value="C:endoplasmic reticulum"/>
    <property type="evidence" value="ECO:0007669"/>
    <property type="project" value="TreeGrafter"/>
</dbReference>